<feature type="compositionally biased region" description="Polar residues" evidence="1">
    <location>
        <begin position="1"/>
        <end position="19"/>
    </location>
</feature>
<evidence type="ECO:0000256" key="1">
    <source>
        <dbReference type="SAM" id="MobiDB-lite"/>
    </source>
</evidence>
<accession>A0ABD0KDX1</accession>
<comment type="caution">
    <text evidence="2">The sequence shown here is derived from an EMBL/GenBank/DDBJ whole genome shotgun (WGS) entry which is preliminary data.</text>
</comment>
<keyword evidence="3" id="KW-1185">Reference proteome</keyword>
<feature type="compositionally biased region" description="Polar residues" evidence="1">
    <location>
        <begin position="175"/>
        <end position="191"/>
    </location>
</feature>
<gene>
    <name evidence="2" type="ORF">BaRGS_00023621</name>
</gene>
<feature type="compositionally biased region" description="Polar residues" evidence="1">
    <location>
        <begin position="385"/>
        <end position="399"/>
    </location>
</feature>
<dbReference type="Proteomes" id="UP001519460">
    <property type="component" value="Unassembled WGS sequence"/>
</dbReference>
<proteinExistence type="predicted"/>
<dbReference type="EMBL" id="JACVVK020000198">
    <property type="protein sequence ID" value="KAK7485211.1"/>
    <property type="molecule type" value="Genomic_DNA"/>
</dbReference>
<sequence length="1399" mass="155673">MATTSNTPTESEQTTGNQRQETEAPDPPDKPGRHADMFKEEFVDKWFPNLLSETYFIPPIDLTPQMHVQQKFAGQTILIPLDPKKHRDYRRAIEDELVQRRVLKTIRALANKKEDRTRHAANVRDASGREGDATLSDIFSATMTPAAENPAATNGAATSSATTDSAATVQASTSKAASISEAPNSSGTNGASAIPAATNTAATVPIPATTTPAPTNLASSRSAASHGPAANRAAARVHVEEAITYLDVTERDVGQLVEKVLVEQILAKLPKQEREKRAGNIVKKLWDKKAVELRQTTQKAENLLSELFREQEMELVLEEITKAVVDQHVQDWVKLLVKESSTQQAGRITASGRDRAEPGQNDASVLMKEVSQDKGKREQAKSPVDATSSNETEITTDGNLSPKERTEKTEKGREPQEDISHKSEKARALQDSASSEPQKTVAYPLHEKLEAFAKALASQWSEKLLGEAKEKANAKKYQNTQGPAASPLTQAADKQIRENVKKSVQTFVEQLAKEMTMQLYRGLLQDLVKTLEDEVMHVFLQKIATQMSDKLTTKLSGKDDKVSEIILKQLAERLFQQKSDRKTEVLNSLSNEVSSKLPSLKGSLSREAVTSLMEDIVREYVTQLPKKTDVGTHPSEKTAIHPLTDVGRQLTERVVQELSKTVARQLAEEVVRHVAVSVLREASENAVRPLLSTIEREQQKTVDDVINQVTGTVISHVVGIMAEHVVMIAKMENASLREKTKHTHLTEENIRRVLKTVTKTLKGETRELSTDETEQVILELLKWLSQEELEKYDLLCAERIQAEMQRGTQTKKVEDEMSIQLMTQIRERISSTCIRQLSAEDIGNYTQKIVEELSAEQNPLIPDLSRRMIAHLSTHVTDVLIGNGGLKLESVAALSDALFSYLPTVSGDVAKQVVELLSQYGDLDQMRKPRIRKTVILPHELARCLGLKLEDFGNMKEVSSLCLCQDTMTEPEYMRLHRDQNNDPAESLSGDRLKKATDWWYCRLKRGGEDPNMTDDLYRGLVKRFCTPATSVQYYCSTEPRVKLWDTAVEHRQQGAGWLKRDGEHVYVTCVKWDAVAATHLIVSQLRHMVPEAAERVHLLDLRREMRSKAALEETLYKVAVQAGGKLNIIADEAGHSGSLKSLCQVVFLDDNKVKRITTRVRLWAAGVWTEHIPECLHRVNLTDPLRSPLTVVKEVIKAQDIQEGTVPMYTRPACPPPADGMPVDVREHFVALDREKNKWLGTEGHSGEFPDYCQMCGMQLGHRLRQIIGVNDNAVKASGVSYKDMLVLTVGDPYHEKTDVTGTVTKPAMGLVTGLRRMGVPLRVVVEGDEKGVKEVAEMSGDDVVTVAWATTVWGLERNVVAVLGMGEEWKDAMNTRLVAMSRAVSQLIYVKTVKREG</sequence>
<protein>
    <submittedName>
        <fullName evidence="2">Uncharacterized protein</fullName>
    </submittedName>
</protein>
<feature type="region of interest" description="Disordered" evidence="1">
    <location>
        <begin position="174"/>
        <end position="193"/>
    </location>
</feature>
<feature type="compositionally biased region" description="Basic and acidic residues" evidence="1">
    <location>
        <begin position="370"/>
        <end position="380"/>
    </location>
</feature>
<name>A0ABD0KDX1_9CAEN</name>
<feature type="region of interest" description="Disordered" evidence="1">
    <location>
        <begin position="1"/>
        <end position="35"/>
    </location>
</feature>
<feature type="region of interest" description="Disordered" evidence="1">
    <location>
        <begin position="369"/>
        <end position="439"/>
    </location>
</feature>
<feature type="region of interest" description="Disordered" evidence="1">
    <location>
        <begin position="205"/>
        <end position="229"/>
    </location>
</feature>
<organism evidence="2 3">
    <name type="scientific">Batillaria attramentaria</name>
    <dbReference type="NCBI Taxonomy" id="370345"/>
    <lineage>
        <taxon>Eukaryota</taxon>
        <taxon>Metazoa</taxon>
        <taxon>Spiralia</taxon>
        <taxon>Lophotrochozoa</taxon>
        <taxon>Mollusca</taxon>
        <taxon>Gastropoda</taxon>
        <taxon>Caenogastropoda</taxon>
        <taxon>Sorbeoconcha</taxon>
        <taxon>Cerithioidea</taxon>
        <taxon>Batillariidae</taxon>
        <taxon>Batillaria</taxon>
    </lineage>
</organism>
<feature type="compositionally biased region" description="Basic and acidic residues" evidence="1">
    <location>
        <begin position="402"/>
        <end position="428"/>
    </location>
</feature>
<evidence type="ECO:0000313" key="2">
    <source>
        <dbReference type="EMBL" id="KAK7485211.1"/>
    </source>
</evidence>
<feature type="compositionally biased region" description="Low complexity" evidence="1">
    <location>
        <begin position="205"/>
        <end position="216"/>
    </location>
</feature>
<evidence type="ECO:0000313" key="3">
    <source>
        <dbReference type="Proteomes" id="UP001519460"/>
    </source>
</evidence>
<reference evidence="2 3" key="1">
    <citation type="journal article" date="2023" name="Sci. Data">
        <title>Genome assembly of the Korean intertidal mud-creeper Batillaria attramentaria.</title>
        <authorList>
            <person name="Patra A.K."/>
            <person name="Ho P.T."/>
            <person name="Jun S."/>
            <person name="Lee S.J."/>
            <person name="Kim Y."/>
            <person name="Won Y.J."/>
        </authorList>
    </citation>
    <scope>NUCLEOTIDE SEQUENCE [LARGE SCALE GENOMIC DNA]</scope>
    <source>
        <strain evidence="2">Wonlab-2016</strain>
    </source>
</reference>